<evidence type="ECO:0000313" key="4">
    <source>
        <dbReference type="EMBL" id="HIR89250.1"/>
    </source>
</evidence>
<sequence>MEQIQLEEIVNYYSSVRNPKEQENIIAMLREIQEVDGWISQNTIIYICSALELKETFLKCLIQRFPSLKLAPYQHIVTVCSGERCKRKGGDLIFNTWKEILKPDQNGISRDQVFCLRIRNCLKHCTQAPSFQIDEQIYSNIKLSDIGKIIERYRSKKETNETNK</sequence>
<dbReference type="Proteomes" id="UP000824201">
    <property type="component" value="Unassembled WGS sequence"/>
</dbReference>
<gene>
    <name evidence="4" type="ORF">IAC96_09890</name>
</gene>
<dbReference type="SUPFAM" id="SSF52833">
    <property type="entry name" value="Thioredoxin-like"/>
    <property type="match status" value="1"/>
</dbReference>
<dbReference type="EMBL" id="DVHN01000126">
    <property type="protein sequence ID" value="HIR89250.1"/>
    <property type="molecule type" value="Genomic_DNA"/>
</dbReference>
<organism evidence="4 5">
    <name type="scientific">Candidatus Fimimorpha faecalis</name>
    <dbReference type="NCBI Taxonomy" id="2840824"/>
    <lineage>
        <taxon>Bacteria</taxon>
        <taxon>Bacillati</taxon>
        <taxon>Bacillota</taxon>
        <taxon>Clostridia</taxon>
        <taxon>Eubacteriales</taxon>
        <taxon>Candidatus Fimimorpha</taxon>
    </lineage>
</organism>
<reference evidence="4" key="2">
    <citation type="journal article" date="2021" name="PeerJ">
        <title>Extensive microbial diversity within the chicken gut microbiome revealed by metagenomics and culture.</title>
        <authorList>
            <person name="Gilroy R."/>
            <person name="Ravi A."/>
            <person name="Getino M."/>
            <person name="Pursley I."/>
            <person name="Horton D.L."/>
            <person name="Alikhan N.F."/>
            <person name="Baker D."/>
            <person name="Gharbi K."/>
            <person name="Hall N."/>
            <person name="Watson M."/>
            <person name="Adriaenssens E.M."/>
            <person name="Foster-Nyarko E."/>
            <person name="Jarju S."/>
            <person name="Secka A."/>
            <person name="Antonio M."/>
            <person name="Oren A."/>
            <person name="Chaudhuri R.R."/>
            <person name="La Ragione R."/>
            <person name="Hildebrand F."/>
            <person name="Pallen M.J."/>
        </authorList>
    </citation>
    <scope>NUCLEOTIDE SEQUENCE</scope>
    <source>
        <strain evidence="4">ChiW13-3771</strain>
    </source>
</reference>
<dbReference type="AlphaFoldDB" id="A0A9D1JDW5"/>
<dbReference type="Gene3D" id="3.40.30.10">
    <property type="entry name" value="Glutaredoxin"/>
    <property type="match status" value="1"/>
</dbReference>
<keyword evidence="3" id="KW-0411">Iron-sulfur</keyword>
<name>A0A9D1JDW5_9FIRM</name>
<reference evidence="4" key="1">
    <citation type="submission" date="2020-10" db="EMBL/GenBank/DDBJ databases">
        <authorList>
            <person name="Gilroy R."/>
        </authorList>
    </citation>
    <scope>NUCLEOTIDE SEQUENCE</scope>
    <source>
        <strain evidence="4">ChiW13-3771</strain>
    </source>
</reference>
<evidence type="ECO:0000256" key="3">
    <source>
        <dbReference type="ARBA" id="ARBA00023014"/>
    </source>
</evidence>
<comment type="caution">
    <text evidence="4">The sequence shown here is derived from an EMBL/GenBank/DDBJ whole genome shotgun (WGS) entry which is preliminary data.</text>
</comment>
<dbReference type="InterPro" id="IPR041921">
    <property type="entry name" value="NuoE_N"/>
</dbReference>
<dbReference type="GO" id="GO:0046872">
    <property type="term" value="F:metal ion binding"/>
    <property type="evidence" value="ECO:0007669"/>
    <property type="project" value="UniProtKB-KW"/>
</dbReference>
<dbReference type="Pfam" id="PF01257">
    <property type="entry name" value="2Fe-2S_thioredx"/>
    <property type="match status" value="1"/>
</dbReference>
<evidence type="ECO:0000256" key="1">
    <source>
        <dbReference type="ARBA" id="ARBA00022723"/>
    </source>
</evidence>
<dbReference type="PANTHER" id="PTHR10371">
    <property type="entry name" value="NADH DEHYDROGENASE UBIQUINONE FLAVOPROTEIN 2, MITOCHONDRIAL"/>
    <property type="match status" value="1"/>
</dbReference>
<keyword evidence="1" id="KW-0479">Metal-binding</keyword>
<dbReference type="GO" id="GO:0003954">
    <property type="term" value="F:NADH dehydrogenase activity"/>
    <property type="evidence" value="ECO:0007669"/>
    <property type="project" value="TreeGrafter"/>
</dbReference>
<dbReference type="Gene3D" id="1.10.10.1590">
    <property type="entry name" value="NADH-quinone oxidoreductase subunit E"/>
    <property type="match status" value="1"/>
</dbReference>
<proteinExistence type="predicted"/>
<dbReference type="GO" id="GO:0051536">
    <property type="term" value="F:iron-sulfur cluster binding"/>
    <property type="evidence" value="ECO:0007669"/>
    <property type="project" value="UniProtKB-KW"/>
</dbReference>
<accession>A0A9D1JDW5</accession>
<evidence type="ECO:0000256" key="2">
    <source>
        <dbReference type="ARBA" id="ARBA00023004"/>
    </source>
</evidence>
<keyword evidence="2" id="KW-0408">Iron</keyword>
<evidence type="ECO:0000313" key="5">
    <source>
        <dbReference type="Proteomes" id="UP000824201"/>
    </source>
</evidence>
<dbReference type="InterPro" id="IPR036249">
    <property type="entry name" value="Thioredoxin-like_sf"/>
</dbReference>
<protein>
    <submittedName>
        <fullName evidence="4">NAD(P)H-dependent oxidoreductase subunit E</fullName>
    </submittedName>
</protein>
<dbReference type="PANTHER" id="PTHR10371:SF3">
    <property type="entry name" value="NADH DEHYDROGENASE [UBIQUINONE] FLAVOPROTEIN 2, MITOCHONDRIAL"/>
    <property type="match status" value="1"/>
</dbReference>